<dbReference type="EMBL" id="JABAGR010000004">
    <property type="protein sequence ID" value="NMF25816.1"/>
    <property type="molecule type" value="Genomic_DNA"/>
</dbReference>
<evidence type="ECO:0000313" key="2">
    <source>
        <dbReference type="EMBL" id="NMF25816.1"/>
    </source>
</evidence>
<dbReference type="Pfam" id="PF12732">
    <property type="entry name" value="YtxH"/>
    <property type="match status" value="1"/>
</dbReference>
<dbReference type="Proteomes" id="UP000565613">
    <property type="component" value="Unassembled WGS sequence"/>
</dbReference>
<sequence length="147" mass="15047">MSAKGAFGFVAGGILGAAAGVVAGILLAPRSGAESRAMAADAMNDAWDTAVDSYERGSRVVSEKIGSRPGMDVTADELRAKVDLARERMEQLRDSLSDAVTTTSSQVQDVVNTAADKVVSASDHAAPAGETKAEGVHVEVVDGNAEE</sequence>
<evidence type="ECO:0000256" key="1">
    <source>
        <dbReference type="SAM" id="Phobius"/>
    </source>
</evidence>
<dbReference type="AlphaFoldDB" id="A0A7X9TAE4"/>
<keyword evidence="1" id="KW-0472">Membrane</keyword>
<keyword evidence="1" id="KW-1133">Transmembrane helix</keyword>
<dbReference type="RefSeq" id="WP_170103856.1">
    <property type="nucleotide sequence ID" value="NZ_CAXVIU010000001.1"/>
</dbReference>
<dbReference type="InterPro" id="IPR024623">
    <property type="entry name" value="YtxH"/>
</dbReference>
<name>A0A7X9TAE4_9ACTN</name>
<feature type="transmembrane region" description="Helical" evidence="1">
    <location>
        <begin position="6"/>
        <end position="28"/>
    </location>
</feature>
<keyword evidence="1" id="KW-0812">Transmembrane</keyword>
<evidence type="ECO:0000313" key="3">
    <source>
        <dbReference type="Proteomes" id="UP000565613"/>
    </source>
</evidence>
<comment type="caution">
    <text evidence="2">The sequence shown here is derived from an EMBL/GenBank/DDBJ whole genome shotgun (WGS) entry which is preliminary data.</text>
</comment>
<organism evidence="2 3">
    <name type="scientific">Parafannyhessea umbonata</name>
    <dbReference type="NCBI Taxonomy" id="604330"/>
    <lineage>
        <taxon>Bacteria</taxon>
        <taxon>Bacillati</taxon>
        <taxon>Actinomycetota</taxon>
        <taxon>Coriobacteriia</taxon>
        <taxon>Coriobacteriales</taxon>
        <taxon>Atopobiaceae</taxon>
        <taxon>Parafannyhessea</taxon>
    </lineage>
</organism>
<protein>
    <submittedName>
        <fullName evidence="2">YtxH domain-containing protein</fullName>
    </submittedName>
</protein>
<gene>
    <name evidence="2" type="ORF">HF885_05105</name>
</gene>
<proteinExistence type="predicted"/>
<reference evidence="2 3" key="1">
    <citation type="submission" date="2020-04" db="EMBL/GenBank/DDBJ databases">
        <authorList>
            <person name="Hitch T.C.A."/>
            <person name="Wylensek D."/>
            <person name="Clavel T."/>
        </authorList>
    </citation>
    <scope>NUCLEOTIDE SEQUENCE [LARGE SCALE GENOMIC DNA]</scope>
    <source>
        <strain evidence="2 3">105184</strain>
    </source>
</reference>
<accession>A0A7X9TAE4</accession>